<comment type="caution">
    <text evidence="2">The sequence shown here is derived from an EMBL/GenBank/DDBJ whole genome shotgun (WGS) entry which is preliminary data.</text>
</comment>
<proteinExistence type="predicted"/>
<dbReference type="Gene3D" id="3.10.580.10">
    <property type="entry name" value="CBS-domain"/>
    <property type="match status" value="1"/>
</dbReference>
<protein>
    <recommendedName>
        <fullName evidence="1">CBS domain-containing protein</fullName>
    </recommendedName>
</protein>
<dbReference type="InterPro" id="IPR046342">
    <property type="entry name" value="CBS_dom_sf"/>
</dbReference>
<organism evidence="2 3">
    <name type="scientific">Aquirufa avitistagni</name>
    <dbReference type="NCBI Taxonomy" id="3104728"/>
    <lineage>
        <taxon>Bacteria</taxon>
        <taxon>Pseudomonadati</taxon>
        <taxon>Bacteroidota</taxon>
        <taxon>Cytophagia</taxon>
        <taxon>Cytophagales</taxon>
        <taxon>Flectobacillaceae</taxon>
        <taxon>Aquirufa</taxon>
    </lineage>
</organism>
<evidence type="ECO:0000313" key="3">
    <source>
        <dbReference type="Proteomes" id="UP001598138"/>
    </source>
</evidence>
<accession>A0ABW6DBP6</accession>
<evidence type="ECO:0000313" key="2">
    <source>
        <dbReference type="EMBL" id="MFD3393238.1"/>
    </source>
</evidence>
<feature type="domain" description="CBS" evidence="1">
    <location>
        <begin position="8"/>
        <end position="50"/>
    </location>
</feature>
<dbReference type="Proteomes" id="UP001598138">
    <property type="component" value="Unassembled WGS sequence"/>
</dbReference>
<dbReference type="InterPro" id="IPR000644">
    <property type="entry name" value="CBS_dom"/>
</dbReference>
<keyword evidence="3" id="KW-1185">Reference proteome</keyword>
<name>A0ABW6DBP6_9BACT</name>
<dbReference type="Pfam" id="PF00571">
    <property type="entry name" value="CBS"/>
    <property type="match status" value="1"/>
</dbReference>
<dbReference type="EMBL" id="JBBKXZ010000001">
    <property type="protein sequence ID" value="MFD3393238.1"/>
    <property type="molecule type" value="Genomic_DNA"/>
</dbReference>
<evidence type="ECO:0000259" key="1">
    <source>
        <dbReference type="Pfam" id="PF00571"/>
    </source>
</evidence>
<reference evidence="2 3" key="1">
    <citation type="submission" date="2024-03" db="EMBL/GenBank/DDBJ databases">
        <title>Aquirufa genome sequencing.</title>
        <authorList>
            <person name="Pitt A."/>
            <person name="Hahn M.W."/>
        </authorList>
    </citation>
    <scope>NUCLEOTIDE SEQUENCE [LARGE SCALE GENOMIC DNA]</scope>
    <source>
        <strain evidence="2 3">OSTEICH-129V</strain>
    </source>
</reference>
<sequence length="222" mass="25035">MLTLAYLSYDFPVLKLTDSIQKAMKAFHTHELTNIAVLDGKKYVGNITEELVANSQHPDGKLSELTAYFKDYSLEADEDLFASLPLFEKSQFKLIPVVNDAQEWQGYISLNTVGEAIALNGFNGQDGGVIYIPFHIQHDSFSLIARIIEENRGLITRSCMLRNSKDALGLPELMVQIQTEQFSGIIQGLERHGVIINKAYMFGKREAADNERFDLLMKFLNP</sequence>
<dbReference type="RefSeq" id="WP_377981866.1">
    <property type="nucleotide sequence ID" value="NZ_JBBKXZ010000001.1"/>
</dbReference>
<gene>
    <name evidence="2" type="ORF">U0R10_01260</name>
</gene>
<dbReference type="SUPFAM" id="SSF54631">
    <property type="entry name" value="CBS-domain pair"/>
    <property type="match status" value="1"/>
</dbReference>